<comment type="caution">
    <text evidence="4">The sequence shown here is derived from an EMBL/GenBank/DDBJ whole genome shotgun (WGS) entry which is preliminary data.</text>
</comment>
<accession>A0A7W8IRZ3</accession>
<dbReference type="Proteomes" id="UP000520011">
    <property type="component" value="Unassembled WGS sequence"/>
</dbReference>
<dbReference type="SUPFAM" id="SSF55486">
    <property type="entry name" value="Metalloproteases ('zincins'), catalytic domain"/>
    <property type="match status" value="1"/>
</dbReference>
<dbReference type="InterPro" id="IPR014781">
    <property type="entry name" value="Anthrax_toxin_lethal/edema_N/C"/>
</dbReference>
<sequence length="234" mass="26676">MKRLLVLMGVVVAVIPLLSFSPYPNTHGILLQASSLSIDRVPSHQTLQKIVILPDAPFDHSEAKKMIETLAHIDPALLKKIADQHIYLKLFTGKLTDEPSARYLRGQTPRGYISPATWDDVPGLGGSHLVLVKIGHSEKGKGHGSVNLELHELAHSVDYIVFDHIHATSPFLAVWREEAKQLFPHNYYLLDYPEEYFAESFAYYYYNNETRAHLKETAPKTYEFIKQLIERTRQ</sequence>
<keyword evidence="5" id="KW-1185">Reference proteome</keyword>
<gene>
    <name evidence="4" type="ORF">HNQ34_002771</name>
</gene>
<dbReference type="InterPro" id="IPR047568">
    <property type="entry name" value="ATLF-like_dom"/>
</dbReference>
<dbReference type="PROSITE" id="PS51995">
    <property type="entry name" value="ATLF"/>
    <property type="match status" value="1"/>
</dbReference>
<evidence type="ECO:0000313" key="4">
    <source>
        <dbReference type="EMBL" id="MBB5325670.1"/>
    </source>
</evidence>
<comment type="subcellular location">
    <subcellularLocation>
        <location evidence="1">Secreted</location>
    </subcellularLocation>
</comment>
<dbReference type="RefSeq" id="WP_312856133.1">
    <property type="nucleotide sequence ID" value="NZ_JACHEP010000019.1"/>
</dbReference>
<feature type="domain" description="ATLF-like" evidence="3">
    <location>
        <begin position="44"/>
        <end position="230"/>
    </location>
</feature>
<organism evidence="4 5">
    <name type="scientific">Anoxybacteroides tepidamans</name>
    <dbReference type="NCBI Taxonomy" id="265948"/>
    <lineage>
        <taxon>Bacteria</taxon>
        <taxon>Bacillati</taxon>
        <taxon>Bacillota</taxon>
        <taxon>Bacilli</taxon>
        <taxon>Bacillales</taxon>
        <taxon>Anoxybacillaceae</taxon>
        <taxon>Anoxybacteroides</taxon>
    </lineage>
</organism>
<name>A0A7W8IRZ3_9BACL</name>
<keyword evidence="2" id="KW-0964">Secreted</keyword>
<reference evidence="4 5" key="1">
    <citation type="submission" date="2020-08" db="EMBL/GenBank/DDBJ databases">
        <title>Genomic Encyclopedia of Type Strains, Phase IV (KMG-IV): sequencing the most valuable type-strain genomes for metagenomic binning, comparative biology and taxonomic classification.</title>
        <authorList>
            <person name="Goeker M."/>
        </authorList>
    </citation>
    <scope>NUCLEOTIDE SEQUENCE [LARGE SCALE GENOMIC DNA]</scope>
    <source>
        <strain evidence="4 5">DSM 16325</strain>
    </source>
</reference>
<dbReference type="EMBL" id="JACHEP010000019">
    <property type="protein sequence ID" value="MBB5325670.1"/>
    <property type="molecule type" value="Genomic_DNA"/>
</dbReference>
<dbReference type="Pfam" id="PF07737">
    <property type="entry name" value="ATLF"/>
    <property type="match status" value="1"/>
</dbReference>
<evidence type="ECO:0000259" key="3">
    <source>
        <dbReference type="PROSITE" id="PS51995"/>
    </source>
</evidence>
<dbReference type="CDD" id="cd20183">
    <property type="entry name" value="M34_PPEP"/>
    <property type="match status" value="1"/>
</dbReference>
<dbReference type="Gene3D" id="3.40.390.10">
    <property type="entry name" value="Collagenase (Catalytic Domain)"/>
    <property type="match status" value="1"/>
</dbReference>
<dbReference type="GO" id="GO:0008237">
    <property type="term" value="F:metallopeptidase activity"/>
    <property type="evidence" value="ECO:0007669"/>
    <property type="project" value="InterPro"/>
</dbReference>
<evidence type="ECO:0000256" key="2">
    <source>
        <dbReference type="ARBA" id="ARBA00022525"/>
    </source>
</evidence>
<dbReference type="AlphaFoldDB" id="A0A7W8IRZ3"/>
<evidence type="ECO:0000256" key="1">
    <source>
        <dbReference type="ARBA" id="ARBA00004613"/>
    </source>
</evidence>
<proteinExistence type="predicted"/>
<protein>
    <recommendedName>
        <fullName evidence="3">ATLF-like domain-containing protein</fullName>
    </recommendedName>
</protein>
<dbReference type="GO" id="GO:0005576">
    <property type="term" value="C:extracellular region"/>
    <property type="evidence" value="ECO:0007669"/>
    <property type="project" value="UniProtKB-SubCell"/>
</dbReference>
<dbReference type="InterPro" id="IPR024079">
    <property type="entry name" value="MetalloPept_cat_dom_sf"/>
</dbReference>
<evidence type="ECO:0000313" key="5">
    <source>
        <dbReference type="Proteomes" id="UP000520011"/>
    </source>
</evidence>